<dbReference type="GO" id="GO:0005634">
    <property type="term" value="C:nucleus"/>
    <property type="evidence" value="ECO:0007669"/>
    <property type="project" value="EnsemblFungi"/>
</dbReference>
<organism evidence="4 5">
    <name type="scientific">Arthrobotrys oligospora (strain ATCC 24927 / CBS 115.81 / DSM 1491)</name>
    <name type="common">Nematode-trapping fungus</name>
    <name type="synonym">Didymozoophaga oligospora</name>
    <dbReference type="NCBI Taxonomy" id="756982"/>
    <lineage>
        <taxon>Eukaryota</taxon>
        <taxon>Fungi</taxon>
        <taxon>Dikarya</taxon>
        <taxon>Ascomycota</taxon>
        <taxon>Pezizomycotina</taxon>
        <taxon>Orbiliomycetes</taxon>
        <taxon>Orbiliales</taxon>
        <taxon>Orbiliaceae</taxon>
        <taxon>Orbilia</taxon>
        <taxon>Orbilia oligospora</taxon>
    </lineage>
</organism>
<dbReference type="PANTHER" id="PTHR12175">
    <property type="entry name" value="AD039 HT014 THIOREDOXIN FAMILY TRP26"/>
    <property type="match status" value="1"/>
</dbReference>
<evidence type="ECO:0000256" key="2">
    <source>
        <dbReference type="SAM" id="MobiDB-lite"/>
    </source>
</evidence>
<dbReference type="eggNOG" id="KOG1730">
    <property type="taxonomic scope" value="Eukaryota"/>
</dbReference>
<dbReference type="GO" id="GO:0005737">
    <property type="term" value="C:cytoplasm"/>
    <property type="evidence" value="ECO:0007669"/>
    <property type="project" value="EnsemblFungi"/>
</dbReference>
<dbReference type="OMA" id="RLVFKPW"/>
<feature type="compositionally biased region" description="Basic and acidic residues" evidence="2">
    <location>
        <begin position="16"/>
        <end position="36"/>
    </location>
</feature>
<dbReference type="InterPro" id="IPR037047">
    <property type="entry name" value="PITH_dom_sf"/>
</dbReference>
<evidence type="ECO:0000256" key="1">
    <source>
        <dbReference type="ARBA" id="ARBA00025788"/>
    </source>
</evidence>
<gene>
    <name evidence="4" type="ORF">AOL_s00188g88</name>
</gene>
<dbReference type="STRING" id="756982.G1XQ77"/>
<dbReference type="GeneID" id="22897885"/>
<comment type="caution">
    <text evidence="4">The sequence shown here is derived from an EMBL/GenBank/DDBJ whole genome shotgun (WGS) entry which is preliminary data.</text>
</comment>
<dbReference type="InterPro" id="IPR010400">
    <property type="entry name" value="PITH_dom"/>
</dbReference>
<feature type="region of interest" description="Disordered" evidence="2">
    <location>
        <begin position="1"/>
        <end position="38"/>
    </location>
</feature>
<dbReference type="PROSITE" id="PS51532">
    <property type="entry name" value="PITH"/>
    <property type="match status" value="1"/>
</dbReference>
<dbReference type="AlphaFoldDB" id="G1XQ77"/>
<sequence length="240" mass="26853">MSHCHHEHTHGSGAGDGHDHHDHHDHDHAGHTHDDDVTPAIQSSLYNSIDFDAVSTLNESEPDAGKRVLRKTWDERLETTPELESDSDQELIMFVPFAGIVKLHSLLIYAPPDPTSPRTLKLFINRTDVDFSNATSVTPTQTLEIPLVPPSSRPEIIEIPVKRALFNNVRSLTLFFEENHGYDNDDEDVTKIWYLGFRGDFMKVGREPVITLYEAAANPRDHVNLVPGEKHVAGGSRFGA</sequence>
<evidence type="ECO:0000259" key="3">
    <source>
        <dbReference type="PROSITE" id="PS51532"/>
    </source>
</evidence>
<dbReference type="PANTHER" id="PTHR12175:SF1">
    <property type="entry name" value="PITH DOMAIN-CONTAINING PROTEIN 1"/>
    <property type="match status" value="1"/>
</dbReference>
<accession>G1XQ77</accession>
<reference evidence="4 5" key="1">
    <citation type="journal article" date="2011" name="PLoS Pathog.">
        <title>Genomic and proteomic analyses of the fungus Arthrobotrys oligospora provide insights into nematode-trap formation.</title>
        <authorList>
            <person name="Yang J."/>
            <person name="Wang L."/>
            <person name="Ji X."/>
            <person name="Feng Y."/>
            <person name="Li X."/>
            <person name="Zou C."/>
            <person name="Xu J."/>
            <person name="Ren Y."/>
            <person name="Mi Q."/>
            <person name="Wu J."/>
            <person name="Liu S."/>
            <person name="Liu Y."/>
            <person name="Huang X."/>
            <person name="Wang H."/>
            <person name="Niu X."/>
            <person name="Li J."/>
            <person name="Liang L."/>
            <person name="Luo Y."/>
            <person name="Ji K."/>
            <person name="Zhou W."/>
            <person name="Yu Z."/>
            <person name="Li G."/>
            <person name="Liu Y."/>
            <person name="Li L."/>
            <person name="Qiao M."/>
            <person name="Feng L."/>
            <person name="Zhang K.-Q."/>
        </authorList>
    </citation>
    <scope>NUCLEOTIDE SEQUENCE [LARGE SCALE GENOMIC DNA]</scope>
    <source>
        <strain evidence="5">ATCC 24927 / CBS 115.81 / DSM 1491</strain>
    </source>
</reference>
<dbReference type="OrthoDB" id="2635at2759"/>
<proteinExistence type="inferred from homology"/>
<dbReference type="RefSeq" id="XP_011126639.1">
    <property type="nucleotide sequence ID" value="XM_011128337.1"/>
</dbReference>
<protein>
    <recommendedName>
        <fullName evidence="3">PITH domain-containing protein</fullName>
    </recommendedName>
</protein>
<dbReference type="Gene3D" id="2.60.120.470">
    <property type="entry name" value="PITH domain"/>
    <property type="match status" value="1"/>
</dbReference>
<dbReference type="Pfam" id="PF06201">
    <property type="entry name" value="PITH"/>
    <property type="match status" value="1"/>
</dbReference>
<feature type="domain" description="PITH" evidence="3">
    <location>
        <begin position="34"/>
        <end position="217"/>
    </location>
</feature>
<dbReference type="EMBL" id="ADOT01000279">
    <property type="protein sequence ID" value="EGX44750.1"/>
    <property type="molecule type" value="Genomic_DNA"/>
</dbReference>
<dbReference type="SUPFAM" id="SSF49785">
    <property type="entry name" value="Galactose-binding domain-like"/>
    <property type="match status" value="1"/>
</dbReference>
<keyword evidence="5" id="KW-1185">Reference proteome</keyword>
<dbReference type="InterPro" id="IPR045099">
    <property type="entry name" value="PITH1-like"/>
</dbReference>
<dbReference type="HOGENOM" id="CLU_072377_2_0_1"/>
<comment type="similarity">
    <text evidence="1">Belongs to the PITHD1 family.</text>
</comment>
<name>G1XQ77_ARTOA</name>
<evidence type="ECO:0000313" key="5">
    <source>
        <dbReference type="Proteomes" id="UP000008784"/>
    </source>
</evidence>
<dbReference type="InParanoid" id="G1XQ77"/>
<dbReference type="InterPro" id="IPR008979">
    <property type="entry name" value="Galactose-bd-like_sf"/>
</dbReference>
<dbReference type="Proteomes" id="UP000008784">
    <property type="component" value="Unassembled WGS sequence"/>
</dbReference>
<evidence type="ECO:0000313" key="4">
    <source>
        <dbReference type="EMBL" id="EGX44750.1"/>
    </source>
</evidence>